<dbReference type="OrthoDB" id="2994928at2759"/>
<evidence type="ECO:0000313" key="2">
    <source>
        <dbReference type="Proteomes" id="UP000298030"/>
    </source>
</evidence>
<reference evidence="1 2" key="1">
    <citation type="journal article" date="2019" name="Nat. Ecol. Evol.">
        <title>Megaphylogeny resolves global patterns of mushroom evolution.</title>
        <authorList>
            <person name="Varga T."/>
            <person name="Krizsan K."/>
            <person name="Foldi C."/>
            <person name="Dima B."/>
            <person name="Sanchez-Garcia M."/>
            <person name="Sanchez-Ramirez S."/>
            <person name="Szollosi G.J."/>
            <person name="Szarkandi J.G."/>
            <person name="Papp V."/>
            <person name="Albert L."/>
            <person name="Andreopoulos W."/>
            <person name="Angelini C."/>
            <person name="Antonin V."/>
            <person name="Barry K.W."/>
            <person name="Bougher N.L."/>
            <person name="Buchanan P."/>
            <person name="Buyck B."/>
            <person name="Bense V."/>
            <person name="Catcheside P."/>
            <person name="Chovatia M."/>
            <person name="Cooper J."/>
            <person name="Damon W."/>
            <person name="Desjardin D."/>
            <person name="Finy P."/>
            <person name="Geml J."/>
            <person name="Haridas S."/>
            <person name="Hughes K."/>
            <person name="Justo A."/>
            <person name="Karasinski D."/>
            <person name="Kautmanova I."/>
            <person name="Kiss B."/>
            <person name="Kocsube S."/>
            <person name="Kotiranta H."/>
            <person name="LaButti K.M."/>
            <person name="Lechner B.E."/>
            <person name="Liimatainen K."/>
            <person name="Lipzen A."/>
            <person name="Lukacs Z."/>
            <person name="Mihaltcheva S."/>
            <person name="Morgado L.N."/>
            <person name="Niskanen T."/>
            <person name="Noordeloos M.E."/>
            <person name="Ohm R.A."/>
            <person name="Ortiz-Santana B."/>
            <person name="Ovrebo C."/>
            <person name="Racz N."/>
            <person name="Riley R."/>
            <person name="Savchenko A."/>
            <person name="Shiryaev A."/>
            <person name="Soop K."/>
            <person name="Spirin V."/>
            <person name="Szebenyi C."/>
            <person name="Tomsovsky M."/>
            <person name="Tulloss R.E."/>
            <person name="Uehling J."/>
            <person name="Grigoriev I.V."/>
            <person name="Vagvolgyi C."/>
            <person name="Papp T."/>
            <person name="Martin F.M."/>
            <person name="Miettinen O."/>
            <person name="Hibbett D.S."/>
            <person name="Nagy L.G."/>
        </authorList>
    </citation>
    <scope>NUCLEOTIDE SEQUENCE [LARGE SCALE GENOMIC DNA]</scope>
    <source>
        <strain evidence="1 2">FP101781</strain>
    </source>
</reference>
<proteinExistence type="predicted"/>
<dbReference type="AlphaFoldDB" id="A0A4Y7SC86"/>
<dbReference type="STRING" id="71717.A0A4Y7SC86"/>
<protein>
    <submittedName>
        <fullName evidence="1">Uncharacterized protein</fullName>
    </submittedName>
</protein>
<dbReference type="Proteomes" id="UP000298030">
    <property type="component" value="Unassembled WGS sequence"/>
</dbReference>
<keyword evidence="2" id="KW-1185">Reference proteome</keyword>
<dbReference type="EMBL" id="QPFP01000250">
    <property type="protein sequence ID" value="TEB18477.1"/>
    <property type="molecule type" value="Genomic_DNA"/>
</dbReference>
<name>A0A4Y7SC86_COPMI</name>
<accession>A0A4Y7SC86</accession>
<comment type="caution">
    <text evidence="1">The sequence shown here is derived from an EMBL/GenBank/DDBJ whole genome shotgun (WGS) entry which is preliminary data.</text>
</comment>
<sequence>MRLRSRLACTTVASLSIGRLADDHFTAVTFDVGSRALNFGDSLHGRTPEGLGNLISRSLSTASLPVPSVIECGDVALQGVDGGEGSCAQAALNHIRKTLDIDTPTWIPSKSSQFRDIDLIDLLRFHLIAKRRVDEGEDFLDWVRPASEEVASVIEATANMGGHGREWEYMGCGYRDFNLYTPLVRLDVYSHLT</sequence>
<organism evidence="1 2">
    <name type="scientific">Coprinellus micaceus</name>
    <name type="common">Glistening ink-cap mushroom</name>
    <name type="synonym">Coprinus micaceus</name>
    <dbReference type="NCBI Taxonomy" id="71717"/>
    <lineage>
        <taxon>Eukaryota</taxon>
        <taxon>Fungi</taxon>
        <taxon>Dikarya</taxon>
        <taxon>Basidiomycota</taxon>
        <taxon>Agaricomycotina</taxon>
        <taxon>Agaricomycetes</taxon>
        <taxon>Agaricomycetidae</taxon>
        <taxon>Agaricales</taxon>
        <taxon>Agaricineae</taxon>
        <taxon>Psathyrellaceae</taxon>
        <taxon>Coprinellus</taxon>
    </lineage>
</organism>
<gene>
    <name evidence="1" type="ORF">FA13DRAFT_1648712</name>
</gene>
<evidence type="ECO:0000313" key="1">
    <source>
        <dbReference type="EMBL" id="TEB18477.1"/>
    </source>
</evidence>